<proteinExistence type="predicted"/>
<protein>
    <submittedName>
        <fullName evidence="1">Uncharacterized protein</fullName>
    </submittedName>
</protein>
<dbReference type="EMBL" id="JAAVUP010000001">
    <property type="protein sequence ID" value="NKE15630.1"/>
    <property type="molecule type" value="Genomic_DNA"/>
</dbReference>
<keyword evidence="2" id="KW-1185">Reference proteome</keyword>
<sequence length="153" mass="16392">MNDLPSVPVDRLSLYMTVAEAPAGRVVFLADAHVFGIRYDSGELPGVVYLSGAEVGRFRLTRELRGAAIDVTDFAELRVKVGVAGVMPQRSVGQIVAVPIGAPAELFLQSYVRDSEGEIAPFDLIPLRAGQPPIAEMPFGKIAVGCPEVTWRA</sequence>
<evidence type="ECO:0000313" key="1">
    <source>
        <dbReference type="EMBL" id="NKE15630.1"/>
    </source>
</evidence>
<accession>A0ABX1ECT0</accession>
<organism evidence="1 2">
    <name type="scientific">Neoroseomonas oryzicola</name>
    <dbReference type="NCBI Taxonomy" id="535904"/>
    <lineage>
        <taxon>Bacteria</taxon>
        <taxon>Pseudomonadati</taxon>
        <taxon>Pseudomonadota</taxon>
        <taxon>Alphaproteobacteria</taxon>
        <taxon>Acetobacterales</taxon>
        <taxon>Acetobacteraceae</taxon>
        <taxon>Neoroseomonas</taxon>
    </lineage>
</organism>
<reference evidence="1 2" key="1">
    <citation type="submission" date="2020-02" db="EMBL/GenBank/DDBJ databases">
        <authorList>
            <person name="Sun Q."/>
            <person name="Inoue M."/>
        </authorList>
    </citation>
    <scope>NUCLEOTIDE SEQUENCE [LARGE SCALE GENOMIC DNA]</scope>
    <source>
        <strain evidence="1 2">KCTC 22478</strain>
    </source>
</reference>
<evidence type="ECO:0000313" key="2">
    <source>
        <dbReference type="Proteomes" id="UP000746741"/>
    </source>
</evidence>
<gene>
    <name evidence="1" type="ORF">GWK15_01630</name>
</gene>
<comment type="caution">
    <text evidence="1">The sequence shown here is derived from an EMBL/GenBank/DDBJ whole genome shotgun (WGS) entry which is preliminary data.</text>
</comment>
<dbReference type="Proteomes" id="UP000746741">
    <property type="component" value="Unassembled WGS sequence"/>
</dbReference>
<dbReference type="RefSeq" id="WP_168038413.1">
    <property type="nucleotide sequence ID" value="NZ_JAAVUP010000001.1"/>
</dbReference>
<name>A0ABX1ECT0_9PROT</name>